<dbReference type="EMBL" id="GDKF01010120">
    <property type="protein sequence ID" value="JAT68502.1"/>
    <property type="molecule type" value="Transcribed_RNA"/>
</dbReference>
<protein>
    <submittedName>
        <fullName evidence="1">Uncharacterized protein</fullName>
    </submittedName>
</protein>
<name>A0A1D1ZNC8_AUXPR</name>
<dbReference type="AlphaFoldDB" id="A0A1D1ZNC8"/>
<gene>
    <name evidence="1" type="ORF">g.580</name>
</gene>
<evidence type="ECO:0000313" key="1">
    <source>
        <dbReference type="EMBL" id="JAT68502.1"/>
    </source>
</evidence>
<organism evidence="1">
    <name type="scientific">Auxenochlorella protothecoides</name>
    <name type="common">Green microalga</name>
    <name type="synonym">Chlorella protothecoides</name>
    <dbReference type="NCBI Taxonomy" id="3075"/>
    <lineage>
        <taxon>Eukaryota</taxon>
        <taxon>Viridiplantae</taxon>
        <taxon>Chlorophyta</taxon>
        <taxon>core chlorophytes</taxon>
        <taxon>Trebouxiophyceae</taxon>
        <taxon>Chlorellales</taxon>
        <taxon>Chlorellaceae</taxon>
        <taxon>Auxenochlorella</taxon>
    </lineage>
</organism>
<proteinExistence type="predicted"/>
<accession>A0A1D1ZNC8</accession>
<sequence length="135" mass="14654">MATETSPTGVPLSQSGCPPHVMQAIYGTYNKKEANEESLRRWWAEYADRKNDETDEYVANSLLYDRNHLPRSAPAPDCVSRPSVLASVAADVVPSVAALPQPVSEVGLQQGRDLEPQLPAAAAVLVPSKRTLEQN</sequence>
<reference evidence="1" key="1">
    <citation type="submission" date="2015-08" db="EMBL/GenBank/DDBJ databases">
        <authorList>
            <person name="Babu N.S."/>
            <person name="Beckwith C.J."/>
            <person name="Beseler K.G."/>
            <person name="Brison A."/>
            <person name="Carone J.V."/>
            <person name="Caskin T.P."/>
            <person name="Diamond M."/>
            <person name="Durham M.E."/>
            <person name="Foxe J.M."/>
            <person name="Go M."/>
            <person name="Henderson B.A."/>
            <person name="Jones I.B."/>
            <person name="McGettigan J.A."/>
            <person name="Micheletti S.J."/>
            <person name="Nasrallah M.E."/>
            <person name="Ortiz D."/>
            <person name="Piller C.R."/>
            <person name="Privatt S.R."/>
            <person name="Schneider S.L."/>
            <person name="Sharp S."/>
            <person name="Smith T.C."/>
            <person name="Stanton J.D."/>
            <person name="Ullery H.E."/>
            <person name="Wilson R.J."/>
            <person name="Serrano M.G."/>
            <person name="Buck G."/>
            <person name="Lee V."/>
            <person name="Wang Y."/>
            <person name="Carvalho R."/>
            <person name="Voegtly L."/>
            <person name="Shi R."/>
            <person name="Duckworth R."/>
            <person name="Johnson A."/>
            <person name="Loviza R."/>
            <person name="Walstead R."/>
            <person name="Shah Z."/>
            <person name="Kiflezghi M."/>
            <person name="Wade K."/>
            <person name="Ball S.L."/>
            <person name="Bradley K.W."/>
            <person name="Asai D.J."/>
            <person name="Bowman C.A."/>
            <person name="Russell D.A."/>
            <person name="Pope W.H."/>
            <person name="Jacobs-Sera D."/>
            <person name="Hendrix R.W."/>
            <person name="Hatfull G.F."/>
        </authorList>
    </citation>
    <scope>NUCLEOTIDE SEQUENCE</scope>
</reference>